<keyword evidence="1" id="KW-0645">Protease</keyword>
<evidence type="ECO:0000313" key="2">
    <source>
        <dbReference type="Proteomes" id="UP000198951"/>
    </source>
</evidence>
<gene>
    <name evidence="1" type="ORF">SAMN05443667_102207</name>
</gene>
<evidence type="ECO:0000313" key="1">
    <source>
        <dbReference type="EMBL" id="SEA17292.1"/>
    </source>
</evidence>
<dbReference type="EMBL" id="FNRD01000002">
    <property type="protein sequence ID" value="SEA17292.1"/>
    <property type="molecule type" value="Genomic_DNA"/>
</dbReference>
<dbReference type="GO" id="GO:0008233">
    <property type="term" value="F:peptidase activity"/>
    <property type="evidence" value="ECO:0007669"/>
    <property type="project" value="UniProtKB-KW"/>
</dbReference>
<organism evidence="1 2">
    <name type="scientific">Flavobacterium gillisiae</name>
    <dbReference type="NCBI Taxonomy" id="150146"/>
    <lineage>
        <taxon>Bacteria</taxon>
        <taxon>Pseudomonadati</taxon>
        <taxon>Bacteroidota</taxon>
        <taxon>Flavobacteriia</taxon>
        <taxon>Flavobacteriales</taxon>
        <taxon>Flavobacteriaceae</taxon>
        <taxon>Flavobacterium</taxon>
    </lineage>
</organism>
<dbReference type="Proteomes" id="UP000198951">
    <property type="component" value="Unassembled WGS sequence"/>
</dbReference>
<dbReference type="AlphaFoldDB" id="A0A1H3Z1V9"/>
<keyword evidence="1" id="KW-0378">Hydrolase</keyword>
<dbReference type="STRING" id="150146.SAMN05443667_102207"/>
<dbReference type="GO" id="GO:0006508">
    <property type="term" value="P:proteolysis"/>
    <property type="evidence" value="ECO:0007669"/>
    <property type="project" value="UniProtKB-KW"/>
</dbReference>
<proteinExistence type="predicted"/>
<accession>A0A1H3Z1V9</accession>
<reference evidence="2" key="1">
    <citation type="submission" date="2016-10" db="EMBL/GenBank/DDBJ databases">
        <authorList>
            <person name="Varghese N."/>
            <person name="Submissions S."/>
        </authorList>
    </citation>
    <scope>NUCLEOTIDE SEQUENCE [LARGE SCALE GENOMIC DNA]</scope>
    <source>
        <strain evidence="2">DSM 22376</strain>
    </source>
</reference>
<name>A0A1H3Z1V9_9FLAO</name>
<protein>
    <submittedName>
        <fullName evidence="1">UPF0176 protein/putative protease</fullName>
    </submittedName>
</protein>
<keyword evidence="2" id="KW-1185">Reference proteome</keyword>
<sequence length="48" mass="5495">MTTGEQQLVITEMQVNDIKADKAVAGDVRTFQLPFRIRLSDKLYKVLN</sequence>